<evidence type="ECO:0000313" key="1">
    <source>
        <dbReference type="EMBL" id="KYG06919.1"/>
    </source>
</evidence>
<accession>A0A150TQE6</accession>
<name>A0A150TQE6_SORCE</name>
<dbReference type="Pfam" id="PF08856">
    <property type="entry name" value="DUF1826"/>
    <property type="match status" value="1"/>
</dbReference>
<evidence type="ECO:0000313" key="2">
    <source>
        <dbReference type="Proteomes" id="UP000075502"/>
    </source>
</evidence>
<dbReference type="AlphaFoldDB" id="A0A150TQE6"/>
<dbReference type="Proteomes" id="UP000075502">
    <property type="component" value="Unassembled WGS sequence"/>
</dbReference>
<gene>
    <name evidence="1" type="ORF">BE21_32145</name>
</gene>
<sequence>MVSQALSTVAAATWRTSPDPEVLDQIHRPEVNLVCWNRRLPSGADERLAAWARRLPAAFDEVVPATSVDLAAAIGGLDEPLRGWLTTDLAALLARFASLTQASRLRVSFGAVRSDECRKFHVDYVRYRLISTYAGPGTEWVPDDAVSREALSRKGSSPRDANQEIVPSASAVQHAAAGDVIVMKGARHECRRGAVHRSPPIEASGKVRVVLVASTVDAS</sequence>
<proteinExistence type="predicted"/>
<organism evidence="1 2">
    <name type="scientific">Sorangium cellulosum</name>
    <name type="common">Polyangium cellulosum</name>
    <dbReference type="NCBI Taxonomy" id="56"/>
    <lineage>
        <taxon>Bacteria</taxon>
        <taxon>Pseudomonadati</taxon>
        <taxon>Myxococcota</taxon>
        <taxon>Polyangia</taxon>
        <taxon>Polyangiales</taxon>
        <taxon>Polyangiaceae</taxon>
        <taxon>Sorangium</taxon>
    </lineage>
</organism>
<dbReference type="InterPro" id="IPR014955">
    <property type="entry name" value="DUF1826"/>
</dbReference>
<dbReference type="EMBL" id="JEME01001531">
    <property type="protein sequence ID" value="KYG06919.1"/>
    <property type="molecule type" value="Genomic_DNA"/>
</dbReference>
<comment type="caution">
    <text evidence="1">The sequence shown here is derived from an EMBL/GenBank/DDBJ whole genome shotgun (WGS) entry which is preliminary data.</text>
</comment>
<evidence type="ECO:0008006" key="3">
    <source>
        <dbReference type="Google" id="ProtNLM"/>
    </source>
</evidence>
<reference evidence="1 2" key="1">
    <citation type="submission" date="2014-02" db="EMBL/GenBank/DDBJ databases">
        <title>The small core and large imbalanced accessory genome model reveals a collaborative survival strategy of Sorangium cellulosum strains in nature.</title>
        <authorList>
            <person name="Han K."/>
            <person name="Peng R."/>
            <person name="Blom J."/>
            <person name="Li Y.-Z."/>
        </authorList>
    </citation>
    <scope>NUCLEOTIDE SEQUENCE [LARGE SCALE GENOMIC DNA]</scope>
    <source>
        <strain evidence="1 2">So0007-03</strain>
    </source>
</reference>
<protein>
    <recommendedName>
        <fullName evidence="3">DUF1826 domain-containing protein</fullName>
    </recommendedName>
</protein>